<feature type="region of interest" description="Disordered" evidence="7">
    <location>
        <begin position="96"/>
        <end position="116"/>
    </location>
</feature>
<dbReference type="GO" id="GO:0030288">
    <property type="term" value="C:outer membrane-bounded periplasmic space"/>
    <property type="evidence" value="ECO:0007669"/>
    <property type="project" value="TreeGrafter"/>
</dbReference>
<dbReference type="GO" id="GO:0030151">
    <property type="term" value="F:molybdenum ion binding"/>
    <property type="evidence" value="ECO:0007669"/>
    <property type="project" value="TreeGrafter"/>
</dbReference>
<evidence type="ECO:0000256" key="5">
    <source>
        <dbReference type="ARBA" id="ARBA00023004"/>
    </source>
</evidence>
<dbReference type="Proteomes" id="UP000308978">
    <property type="component" value="Unassembled WGS sequence"/>
</dbReference>
<dbReference type="PANTHER" id="PTHR43742">
    <property type="entry name" value="TRIMETHYLAMINE-N-OXIDE REDUCTASE"/>
    <property type="match status" value="1"/>
</dbReference>
<dbReference type="SUPFAM" id="SSF50692">
    <property type="entry name" value="ADC-like"/>
    <property type="match status" value="1"/>
</dbReference>
<accession>A0A4S4G5H6</accession>
<dbReference type="GO" id="GO:0009061">
    <property type="term" value="P:anaerobic respiration"/>
    <property type="evidence" value="ECO:0007669"/>
    <property type="project" value="TreeGrafter"/>
</dbReference>
<dbReference type="PANTHER" id="PTHR43742:SF3">
    <property type="entry name" value="DIMETHYL SULFOXIDE REDUCTASE DMSA"/>
    <property type="match status" value="1"/>
</dbReference>
<evidence type="ECO:0000313" key="10">
    <source>
        <dbReference type="Proteomes" id="UP000308978"/>
    </source>
</evidence>
<dbReference type="Gene3D" id="3.40.50.740">
    <property type="match status" value="2"/>
</dbReference>
<sequence>MALLEKKVGRRNFLKGSAAAAAALAAAGISGCAPNQGEGEKLSGTDGGNTPHQVASDTAILEERGRWVPMCCNENCGGGCVNRGYLVDGVIVRQATDDTREDTDNRPQQRSCPRGRSLRQQLYNVDRLKYPMKRKSWQPGGGENSHGELRGKDEWERISWDDALDLIAAELKRVYADYGPHAVMCNSWRWQPASNLLRAMGGAIMESNTESFGTWVFKPQCLGLNVVWGDHADLATVNDRYDIRNAEYIVFLGANTVWCNGITPNYYFKLAQEAGAQFVYINTSRNASVAAFDGKWIPARPGTDTALLLAVMYEMMRLDEERGDVIDWDFLNTYCVGFDLDHMPEDAELNECISEYVKGIYDGIPKTPEWASEICGTSVEDITFLAEIMGKNNKTMFLHSYAASRVNGAENLPQAFLTVGAMGGHMGKSGHACGASYSFDTADSGPWLYEYADVRGNTRLPDPYENNCIEGPMWWKSVLDGKYVSTCVTGHRENTDAALTFHKAKEMPLDPHILFGFGQNFAQTRQGLNDFLKAIQVFDMVVACDIKSTLTVQYADFALPALTAWECNDDPSDGPVDWPLYRNGDKLSRRDLIRANWPCVKPVGEARSDVWILRALTEKVGLNVEDVFPYEFKTTFFDNLVGCQFLDKDGVTYKRLLTWTEEDSQKWGVDNPPQEGEMTLEEFIHAGCYVIEREPGDNYSFIGYKDFVDDPVANPRPSRSGKLELYCQLKADNFNVMELNPEPIKPYANYIVPVDGYEASFADWDNKVKGEFPIQMYNHHYLRRSHTSFDNSSWLQEAFVNPVFINADDAAERDIADGDTVLVRSAYGKTLRNACVLSSIMPGTAALPHGAHSVIDDSDPDDVIDRGGNEQILYGPVQSNYFPHLGGYNSLLVELEKYDGAPLQEDYERDPFILGDEA</sequence>
<dbReference type="Gene3D" id="3.40.228.10">
    <property type="entry name" value="Dimethylsulfoxide Reductase, domain 2"/>
    <property type="match status" value="1"/>
</dbReference>
<dbReference type="Gene3D" id="2.20.25.90">
    <property type="entry name" value="ADC-like domains"/>
    <property type="match status" value="1"/>
</dbReference>
<dbReference type="GO" id="GO:0043546">
    <property type="term" value="F:molybdopterin cofactor binding"/>
    <property type="evidence" value="ECO:0007669"/>
    <property type="project" value="InterPro"/>
</dbReference>
<gene>
    <name evidence="9" type="ORF">E5986_01055</name>
</gene>
<dbReference type="InterPro" id="IPR050612">
    <property type="entry name" value="Prok_Mopterin_Oxidored"/>
</dbReference>
<evidence type="ECO:0000256" key="6">
    <source>
        <dbReference type="ARBA" id="ARBA00023014"/>
    </source>
</evidence>
<evidence type="ECO:0000256" key="7">
    <source>
        <dbReference type="SAM" id="MobiDB-lite"/>
    </source>
</evidence>
<dbReference type="InterPro" id="IPR006963">
    <property type="entry name" value="Mopterin_OxRdtase_4Fe-4S_dom"/>
</dbReference>
<evidence type="ECO:0000256" key="3">
    <source>
        <dbReference type="ARBA" id="ARBA00022729"/>
    </source>
</evidence>
<dbReference type="NCBIfam" id="TIGR01409">
    <property type="entry name" value="TAT_signal_seq"/>
    <property type="match status" value="1"/>
</dbReference>
<comment type="similarity">
    <text evidence="1">Belongs to the prokaryotic molybdopterin-containing oxidoreductase family.</text>
</comment>
<dbReference type="PROSITE" id="PS51257">
    <property type="entry name" value="PROKAR_LIPOPROTEIN"/>
    <property type="match status" value="1"/>
</dbReference>
<dbReference type="PROSITE" id="PS51318">
    <property type="entry name" value="TAT"/>
    <property type="match status" value="1"/>
</dbReference>
<dbReference type="SUPFAM" id="SSF53706">
    <property type="entry name" value="Formate dehydrogenase/DMSO reductase, domains 1-3"/>
    <property type="match status" value="1"/>
</dbReference>
<evidence type="ECO:0000259" key="8">
    <source>
        <dbReference type="PROSITE" id="PS51669"/>
    </source>
</evidence>
<dbReference type="InterPro" id="IPR006311">
    <property type="entry name" value="TAT_signal"/>
</dbReference>
<dbReference type="RefSeq" id="WP_136432547.1">
    <property type="nucleotide sequence ID" value="NZ_SSTJ01000001.1"/>
</dbReference>
<name>A0A4S4G5H6_9ACTN</name>
<dbReference type="Pfam" id="PF01568">
    <property type="entry name" value="Molydop_binding"/>
    <property type="match status" value="1"/>
</dbReference>
<protein>
    <submittedName>
        <fullName evidence="9">Twin-arginine translocation signal domain-containing protein</fullName>
    </submittedName>
</protein>
<dbReference type="GO" id="GO:0016491">
    <property type="term" value="F:oxidoreductase activity"/>
    <property type="evidence" value="ECO:0007669"/>
    <property type="project" value="UniProtKB-KW"/>
</dbReference>
<dbReference type="InterPro" id="IPR006657">
    <property type="entry name" value="MoPterin_dinucl-bd_dom"/>
</dbReference>
<feature type="compositionally biased region" description="Basic and acidic residues" evidence="7">
    <location>
        <begin position="96"/>
        <end position="107"/>
    </location>
</feature>
<evidence type="ECO:0000256" key="1">
    <source>
        <dbReference type="ARBA" id="ARBA00010312"/>
    </source>
</evidence>
<dbReference type="PROSITE" id="PS51669">
    <property type="entry name" value="4FE4S_MOW_BIS_MGD"/>
    <property type="match status" value="1"/>
</dbReference>
<dbReference type="AlphaFoldDB" id="A0A4S4G5H6"/>
<organism evidence="9 10">
    <name type="scientific">Adlercreutzia caecimuris</name>
    <dbReference type="NCBI Taxonomy" id="671266"/>
    <lineage>
        <taxon>Bacteria</taxon>
        <taxon>Bacillati</taxon>
        <taxon>Actinomycetota</taxon>
        <taxon>Coriobacteriia</taxon>
        <taxon>Eggerthellales</taxon>
        <taxon>Eggerthellaceae</taxon>
        <taxon>Adlercreutzia</taxon>
    </lineage>
</organism>
<dbReference type="EMBL" id="SSTJ01000001">
    <property type="protein sequence ID" value="THG38910.1"/>
    <property type="molecule type" value="Genomic_DNA"/>
</dbReference>
<dbReference type="GO" id="GO:0009055">
    <property type="term" value="F:electron transfer activity"/>
    <property type="evidence" value="ECO:0007669"/>
    <property type="project" value="TreeGrafter"/>
</dbReference>
<keyword evidence="5" id="KW-0408">Iron</keyword>
<reference evidence="9 10" key="1">
    <citation type="submission" date="2019-04" db="EMBL/GenBank/DDBJ databases">
        <title>Microbes associate with the intestines of laboratory mice.</title>
        <authorList>
            <person name="Navarre W."/>
            <person name="Wong E."/>
            <person name="Huang K.C."/>
            <person name="Tropini C."/>
            <person name="Ng K."/>
            <person name="Yu B."/>
        </authorList>
    </citation>
    <scope>NUCLEOTIDE SEQUENCE [LARGE SCALE GENOMIC DNA]</scope>
    <source>
        <strain evidence="9 10">NM80_B27</strain>
    </source>
</reference>
<proteinExistence type="inferred from homology"/>
<keyword evidence="3" id="KW-0732">Signal</keyword>
<feature type="domain" description="4Fe-4S Mo/W bis-MGD-type" evidence="8">
    <location>
        <begin position="65"/>
        <end position="126"/>
    </location>
</feature>
<dbReference type="Gene3D" id="2.40.40.20">
    <property type="match status" value="1"/>
</dbReference>
<keyword evidence="6" id="KW-0411">Iron-sulfur</keyword>
<keyword evidence="4" id="KW-0560">Oxidoreductase</keyword>
<evidence type="ECO:0000256" key="2">
    <source>
        <dbReference type="ARBA" id="ARBA00022723"/>
    </source>
</evidence>
<dbReference type="Pfam" id="PF00384">
    <property type="entry name" value="Molybdopterin"/>
    <property type="match status" value="1"/>
</dbReference>
<dbReference type="InterPro" id="IPR006656">
    <property type="entry name" value="Mopterin_OxRdtase"/>
</dbReference>
<evidence type="ECO:0000256" key="4">
    <source>
        <dbReference type="ARBA" id="ARBA00023002"/>
    </source>
</evidence>
<dbReference type="InterPro" id="IPR009010">
    <property type="entry name" value="Asp_de-COase-like_dom_sf"/>
</dbReference>
<dbReference type="GO" id="GO:0051536">
    <property type="term" value="F:iron-sulfur cluster binding"/>
    <property type="evidence" value="ECO:0007669"/>
    <property type="project" value="UniProtKB-KW"/>
</dbReference>
<dbReference type="InterPro" id="IPR019546">
    <property type="entry name" value="TAT_signal_bac_arc"/>
</dbReference>
<comment type="caution">
    <text evidence="9">The sequence shown here is derived from an EMBL/GenBank/DDBJ whole genome shotgun (WGS) entry which is preliminary data.</text>
</comment>
<keyword evidence="2" id="KW-0479">Metal-binding</keyword>
<evidence type="ECO:0000313" key="9">
    <source>
        <dbReference type="EMBL" id="THG38910.1"/>
    </source>
</evidence>